<dbReference type="Gene3D" id="3.10.10.10">
    <property type="entry name" value="HIV Type 1 Reverse Transcriptase, subunit A, domain 1"/>
    <property type="match status" value="1"/>
</dbReference>
<dbReference type="Pfam" id="PF00078">
    <property type="entry name" value="RVT_1"/>
    <property type="match status" value="1"/>
</dbReference>
<dbReference type="PANTHER" id="PTHR33050">
    <property type="entry name" value="REVERSE TRANSCRIPTASE DOMAIN-CONTAINING PROTEIN"/>
    <property type="match status" value="1"/>
</dbReference>
<dbReference type="Proteomes" id="UP001460270">
    <property type="component" value="Unassembled WGS sequence"/>
</dbReference>
<dbReference type="InterPro" id="IPR043502">
    <property type="entry name" value="DNA/RNA_pol_sf"/>
</dbReference>
<keyword evidence="6" id="KW-1185">Reference proteome</keyword>
<dbReference type="Gene3D" id="3.30.70.270">
    <property type="match status" value="1"/>
</dbReference>
<dbReference type="CDD" id="cd01647">
    <property type="entry name" value="RT_LTR"/>
    <property type="match status" value="1"/>
</dbReference>
<organism evidence="5 6">
    <name type="scientific">Mugilogobius chulae</name>
    <name type="common">yellowstripe goby</name>
    <dbReference type="NCBI Taxonomy" id="88201"/>
    <lineage>
        <taxon>Eukaryota</taxon>
        <taxon>Metazoa</taxon>
        <taxon>Chordata</taxon>
        <taxon>Craniata</taxon>
        <taxon>Vertebrata</taxon>
        <taxon>Euteleostomi</taxon>
        <taxon>Actinopterygii</taxon>
        <taxon>Neopterygii</taxon>
        <taxon>Teleostei</taxon>
        <taxon>Neoteleostei</taxon>
        <taxon>Acanthomorphata</taxon>
        <taxon>Gobiaria</taxon>
        <taxon>Gobiiformes</taxon>
        <taxon>Gobioidei</taxon>
        <taxon>Gobiidae</taxon>
        <taxon>Gobionellinae</taxon>
        <taxon>Mugilogobius</taxon>
    </lineage>
</organism>
<evidence type="ECO:0000313" key="6">
    <source>
        <dbReference type="Proteomes" id="UP001460270"/>
    </source>
</evidence>
<accession>A0AAW0PJJ7</accession>
<evidence type="ECO:0000313" key="5">
    <source>
        <dbReference type="EMBL" id="KAK7929665.1"/>
    </source>
</evidence>
<dbReference type="AlphaFoldDB" id="A0AAW0PJJ7"/>
<dbReference type="InterPro" id="IPR043128">
    <property type="entry name" value="Rev_trsase/Diguanyl_cyclase"/>
</dbReference>
<dbReference type="SUPFAM" id="SSF56672">
    <property type="entry name" value="DNA/RNA polymerases"/>
    <property type="match status" value="1"/>
</dbReference>
<name>A0AAW0PJJ7_9GOBI</name>
<comment type="similarity">
    <text evidence="1">Belongs to the beta type-B retroviral polymerase family. HERV class-II K(HML-2) pol subfamily.</text>
</comment>
<dbReference type="GO" id="GO:0004523">
    <property type="term" value="F:RNA-DNA hybrid ribonuclease activity"/>
    <property type="evidence" value="ECO:0007669"/>
    <property type="project" value="UniProtKB-EC"/>
</dbReference>
<feature type="region of interest" description="Disordered" evidence="3">
    <location>
        <begin position="301"/>
        <end position="354"/>
    </location>
</feature>
<protein>
    <recommendedName>
        <fullName evidence="2">ribonuclease H</fullName>
        <ecNumber evidence="2">3.1.26.4</ecNumber>
    </recommendedName>
</protein>
<evidence type="ECO:0000256" key="1">
    <source>
        <dbReference type="ARBA" id="ARBA00010879"/>
    </source>
</evidence>
<dbReference type="InterPro" id="IPR000477">
    <property type="entry name" value="RT_dom"/>
</dbReference>
<dbReference type="PANTHER" id="PTHR33050:SF7">
    <property type="entry name" value="RIBONUCLEASE H"/>
    <property type="match status" value="1"/>
</dbReference>
<dbReference type="EMBL" id="JBBPFD010000004">
    <property type="protein sequence ID" value="KAK7929665.1"/>
    <property type="molecule type" value="Genomic_DNA"/>
</dbReference>
<dbReference type="CDD" id="cd09275">
    <property type="entry name" value="RNase_HI_RT_DIRS1"/>
    <property type="match status" value="1"/>
</dbReference>
<dbReference type="EC" id="3.1.26.4" evidence="2"/>
<gene>
    <name evidence="5" type="ORF">WMY93_006060</name>
</gene>
<feature type="compositionally biased region" description="Basic and acidic residues" evidence="3">
    <location>
        <begin position="325"/>
        <end position="345"/>
    </location>
</feature>
<reference evidence="6" key="1">
    <citation type="submission" date="2024-04" db="EMBL/GenBank/DDBJ databases">
        <title>Salinicola lusitanus LLJ914,a marine bacterium isolated from the Okinawa Trough.</title>
        <authorList>
            <person name="Li J."/>
        </authorList>
    </citation>
    <scope>NUCLEOTIDE SEQUENCE [LARGE SCALE GENOMIC DNA]</scope>
</reference>
<evidence type="ECO:0000256" key="3">
    <source>
        <dbReference type="SAM" id="MobiDB-lite"/>
    </source>
</evidence>
<feature type="compositionally biased region" description="Polar residues" evidence="3">
    <location>
        <begin position="301"/>
        <end position="315"/>
    </location>
</feature>
<dbReference type="InterPro" id="IPR052055">
    <property type="entry name" value="Hepadnavirus_pol/RT"/>
</dbReference>
<evidence type="ECO:0000256" key="2">
    <source>
        <dbReference type="ARBA" id="ARBA00012180"/>
    </source>
</evidence>
<evidence type="ECO:0000259" key="4">
    <source>
        <dbReference type="PROSITE" id="PS50878"/>
    </source>
</evidence>
<proteinExistence type="inferred from homology"/>
<dbReference type="Gene3D" id="1.10.287.3160">
    <property type="match status" value="1"/>
</dbReference>
<sequence>MTHQPLLTQTIGSPQSGGSDIIDIDILGSGSESDLAPSGQEPTELRTDVELGAPSSNCHMIIARAAQALGIEMPAEPAHVPSLFDDTPGQSSQVFVPLLADLEGIVTKEFAKPSEAHRWSGLCRRLARVHGKERIGCGPAPPMDQALGAFLSPSKSVLGKASCPSKNTKTMDAMLAKLHGAMAVHGQLVNTGAILALYQRQLTERLGESGADTAAELHQVSTLLVKLMKEQATAMGRATASFWVARRHLWLSQSQLSGEDRTCLLQLPIVPSAMFGPNASDMLRQAQEARRCAREASTILRQSRGAQYSRGSRGSAQRAPSIAPDDLRVQLDANRRSRSARDRRSSKPRGSPTYTVVVDPQQFQVLASEISTLLTKKAIREVKCDQRTGFYSRYFLIPKKDGGLRPILDLRSLNKFLRPLKCKMLTVPRVRQAVLPGDWFATIDLKDAYFQIPIWEGHRRYLRFAFAGKTYEFCVLPFGISLAPRTFTRCMDAVLGPLRQEDCTVEFLGMSLNASTGTLSLTQKRQATIKDCLSLFRLGARVPWKLCLRLLGLMAATVHIVPLALLHMRPVQRYFRRLGLCPQKDHRTMVLVTRQLRSTLLWWEVPDNLAQGNALGPVLRRQVLSSDASLVGWGAVHEGRGVQGRWTGRWLGQHINLLELQAVFLALQHFLPVLRGRHVLVRTDSSVAAAYVNRQGGLGSLRLCKLAHLVWEWAYPQFLSLRAMHVPGTSNLAADCLSRGGPLPGEWRLNPEIVSQIWARFGVAVIDLFASRENTHCRLFFSILRDNPPLGVDAMAHQWPQGLLYAFPPFSLLHTLLQRIQVEEVDVILVAPNWPQMIWFSAIAPLLQGQPWELPPRRDLLTQAQGTLLHPFPQGLRLWAWPLRGPSF</sequence>
<feature type="domain" description="Reverse transcriptase" evidence="4">
    <location>
        <begin position="378"/>
        <end position="582"/>
    </location>
</feature>
<comment type="caution">
    <text evidence="5">The sequence shown here is derived from an EMBL/GenBank/DDBJ whole genome shotgun (WGS) entry which is preliminary data.</text>
</comment>
<dbReference type="PROSITE" id="PS50878">
    <property type="entry name" value="RT_POL"/>
    <property type="match status" value="1"/>
</dbReference>